<comment type="subcellular location">
    <subcellularLocation>
        <location evidence="9">Cytoplasm</location>
    </subcellularLocation>
</comment>
<evidence type="ECO:0000256" key="9">
    <source>
        <dbReference type="HAMAP-Rule" id="MF_01886"/>
    </source>
</evidence>
<evidence type="ECO:0000259" key="10">
    <source>
        <dbReference type="PROSITE" id="PS51186"/>
    </source>
</evidence>
<keyword evidence="1 9" id="KW-0963">Cytoplasm</keyword>
<dbReference type="SUPFAM" id="SSF52540">
    <property type="entry name" value="P-loop containing nucleoside triphosphate hydrolases"/>
    <property type="match status" value="1"/>
</dbReference>
<dbReference type="Pfam" id="PF13718">
    <property type="entry name" value="GNAT_acetyltr_2"/>
    <property type="match status" value="2"/>
</dbReference>
<evidence type="ECO:0000256" key="5">
    <source>
        <dbReference type="ARBA" id="ARBA00022741"/>
    </source>
</evidence>
<dbReference type="EMBL" id="BAAAET010000001">
    <property type="protein sequence ID" value="GAA0681825.1"/>
    <property type="molecule type" value="Genomic_DNA"/>
</dbReference>
<dbReference type="InterPro" id="IPR016181">
    <property type="entry name" value="Acyl_CoA_acyltransferase"/>
</dbReference>
<dbReference type="PANTHER" id="PTHR10925:SF5">
    <property type="entry name" value="RNA CYTIDINE ACETYLTRANSFERASE"/>
    <property type="match status" value="1"/>
</dbReference>
<keyword evidence="7 9" id="KW-0694">RNA-binding</keyword>
<dbReference type="InterPro" id="IPR000182">
    <property type="entry name" value="GNAT_dom"/>
</dbReference>
<comment type="catalytic activity">
    <reaction evidence="9">
        <text>cytidine(34) in elongator tRNA(Met) + acetyl-CoA + ATP + H2O = N(4)-acetylcytidine(34) in elongator tRNA(Met) + ADP + phosphate + CoA + H(+)</text>
        <dbReference type="Rhea" id="RHEA:43788"/>
        <dbReference type="Rhea" id="RHEA-COMP:10693"/>
        <dbReference type="Rhea" id="RHEA-COMP:10694"/>
        <dbReference type="ChEBI" id="CHEBI:15377"/>
        <dbReference type="ChEBI" id="CHEBI:15378"/>
        <dbReference type="ChEBI" id="CHEBI:30616"/>
        <dbReference type="ChEBI" id="CHEBI:43474"/>
        <dbReference type="ChEBI" id="CHEBI:57287"/>
        <dbReference type="ChEBI" id="CHEBI:57288"/>
        <dbReference type="ChEBI" id="CHEBI:74900"/>
        <dbReference type="ChEBI" id="CHEBI:82748"/>
        <dbReference type="ChEBI" id="CHEBI:456216"/>
        <dbReference type="EC" id="2.3.1.193"/>
    </reaction>
</comment>
<evidence type="ECO:0000256" key="7">
    <source>
        <dbReference type="ARBA" id="ARBA00022884"/>
    </source>
</evidence>
<evidence type="ECO:0000256" key="6">
    <source>
        <dbReference type="ARBA" id="ARBA00022840"/>
    </source>
</evidence>
<keyword evidence="3 9" id="KW-0808">Transferase</keyword>
<feature type="domain" description="N-acetyltransferase" evidence="10">
    <location>
        <begin position="416"/>
        <end position="558"/>
    </location>
</feature>
<reference evidence="12" key="1">
    <citation type="journal article" date="2019" name="Int. J. Syst. Evol. Microbiol.">
        <title>The Global Catalogue of Microorganisms (GCM) 10K type strain sequencing project: providing services to taxonomists for standard genome sequencing and annotation.</title>
        <authorList>
            <consortium name="The Broad Institute Genomics Platform"/>
            <consortium name="The Broad Institute Genome Sequencing Center for Infectious Disease"/>
            <person name="Wu L."/>
            <person name="Ma J."/>
        </authorList>
    </citation>
    <scope>NUCLEOTIDE SEQUENCE [LARGE SCALE GENOMIC DNA]</scope>
    <source>
        <strain evidence="12">JCM 15134</strain>
    </source>
</reference>
<dbReference type="Pfam" id="PF05127">
    <property type="entry name" value="NAT10_TcmA_helicase"/>
    <property type="match status" value="1"/>
</dbReference>
<dbReference type="CDD" id="cd04301">
    <property type="entry name" value="NAT_SF"/>
    <property type="match status" value="1"/>
</dbReference>
<comment type="similarity">
    <text evidence="9">Belongs to the TmcA family.</text>
</comment>
<dbReference type="Proteomes" id="UP001499915">
    <property type="component" value="Unassembled WGS sequence"/>
</dbReference>
<evidence type="ECO:0000256" key="3">
    <source>
        <dbReference type="ARBA" id="ARBA00022679"/>
    </source>
</evidence>
<accession>A0ABP3T8A7</accession>
<feature type="binding site" evidence="9">
    <location>
        <position position="184"/>
    </location>
    <ligand>
        <name>ATP</name>
        <dbReference type="ChEBI" id="CHEBI:30616"/>
    </ligand>
</feature>
<keyword evidence="5 9" id="KW-0547">Nucleotide-binding</keyword>
<dbReference type="PROSITE" id="PS51186">
    <property type="entry name" value="GNAT"/>
    <property type="match status" value="1"/>
</dbReference>
<feature type="binding site" evidence="9">
    <location>
        <position position="340"/>
    </location>
    <ligand>
        <name>ATP</name>
        <dbReference type="ChEBI" id="CHEBI:30616"/>
    </ligand>
</feature>
<evidence type="ECO:0000256" key="8">
    <source>
        <dbReference type="ARBA" id="ARBA00023315"/>
    </source>
</evidence>
<feature type="binding site" evidence="9">
    <location>
        <begin position="483"/>
        <end position="485"/>
    </location>
    <ligand>
        <name>acetyl-CoA</name>
        <dbReference type="ChEBI" id="CHEBI:57288"/>
    </ligand>
</feature>
<dbReference type="InterPro" id="IPR027417">
    <property type="entry name" value="P-loop_NTPase"/>
</dbReference>
<evidence type="ECO:0000256" key="2">
    <source>
        <dbReference type="ARBA" id="ARBA00022555"/>
    </source>
</evidence>
<dbReference type="InterPro" id="IPR032672">
    <property type="entry name" value="TmcA/NAT10/Kre33"/>
</dbReference>
<keyword evidence="6 9" id="KW-0067">ATP-binding</keyword>
<dbReference type="SUPFAM" id="SSF55729">
    <property type="entry name" value="Acyl-CoA N-acyltransferases (Nat)"/>
    <property type="match status" value="1"/>
</dbReference>
<comment type="caution">
    <text evidence="9">Lacks conserved residue(s) required for the propagation of feature annotation.</text>
</comment>
<name>A0ABP3T8A7_9GAMM</name>
<keyword evidence="12" id="KW-1185">Reference proteome</keyword>
<dbReference type="RefSeq" id="WP_343801256.1">
    <property type="nucleotide sequence ID" value="NZ_BAAAET010000001.1"/>
</dbReference>
<dbReference type="InterPro" id="IPR007807">
    <property type="entry name" value="TcmA/NAT10_helicase"/>
</dbReference>
<dbReference type="Pfam" id="PF08351">
    <property type="entry name" value="TmcA_N"/>
    <property type="match status" value="1"/>
</dbReference>
<keyword evidence="4 9" id="KW-0819">tRNA processing</keyword>
<dbReference type="HAMAP" id="MF_01886">
    <property type="entry name" value="tRNA_acetyltr_TmcA"/>
    <property type="match status" value="1"/>
</dbReference>
<evidence type="ECO:0000256" key="1">
    <source>
        <dbReference type="ARBA" id="ARBA00022490"/>
    </source>
</evidence>
<proteinExistence type="inferred from homology"/>
<evidence type="ECO:0000313" key="11">
    <source>
        <dbReference type="EMBL" id="GAA0681825.1"/>
    </source>
</evidence>
<dbReference type="PANTHER" id="PTHR10925">
    <property type="entry name" value="N-ACETYLTRANSFERASE 10"/>
    <property type="match status" value="1"/>
</dbReference>
<dbReference type="Gene3D" id="3.40.50.300">
    <property type="entry name" value="P-loop containing nucleotide triphosphate hydrolases"/>
    <property type="match status" value="1"/>
</dbReference>
<dbReference type="InterPro" id="IPR013562">
    <property type="entry name" value="TmcA/NAT10_N"/>
</dbReference>
<feature type="binding site" evidence="9">
    <location>
        <position position="523"/>
    </location>
    <ligand>
        <name>acetyl-CoA</name>
        <dbReference type="ChEBI" id="CHEBI:57288"/>
    </ligand>
</feature>
<gene>
    <name evidence="9" type="primary">tmcA</name>
    <name evidence="11" type="ORF">GCM10009104_03210</name>
</gene>
<protein>
    <recommendedName>
        <fullName evidence="9">tRNA(Met) cytidine acetyltransferase TmcA</fullName>
        <ecNumber evidence="9">2.3.1.193</ecNumber>
    </recommendedName>
</protein>
<keyword evidence="8 9" id="KW-0012">Acyltransferase</keyword>
<keyword evidence="2 9" id="KW-0820">tRNA-binding</keyword>
<comment type="caution">
    <text evidence="11">The sequence shown here is derived from an EMBL/GenBank/DDBJ whole genome shotgun (WGS) entry which is preliminary data.</text>
</comment>
<comment type="function">
    <text evidence="9">Catalyzes the formation of N(4)-acetylcytidine (ac(4)C) at the wobble position of tRNA(Met), by using acetyl-CoA as an acetyl donor and ATP (or GTP).</text>
</comment>
<dbReference type="Gene3D" id="3.40.50.11040">
    <property type="match status" value="1"/>
</dbReference>
<evidence type="ECO:0000256" key="4">
    <source>
        <dbReference type="ARBA" id="ARBA00022694"/>
    </source>
</evidence>
<organism evidence="11 12">
    <name type="scientific">Marinobacterium maritimum</name>
    <dbReference type="NCBI Taxonomy" id="500162"/>
    <lineage>
        <taxon>Bacteria</taxon>
        <taxon>Pseudomonadati</taxon>
        <taxon>Pseudomonadota</taxon>
        <taxon>Gammaproteobacteria</taxon>
        <taxon>Oceanospirillales</taxon>
        <taxon>Oceanospirillaceae</taxon>
        <taxon>Marinobacterium</taxon>
    </lineage>
</organism>
<evidence type="ECO:0000313" key="12">
    <source>
        <dbReference type="Proteomes" id="UP001499915"/>
    </source>
</evidence>
<sequence length="694" mass="76825">MSATSLVQLYQQLRRSRQRVLIWVCGEENWCREQLAGPLSDWLQGRGVLVGGQPAAELVPVSARQATELLGQTLDFAVFDAFAGFNPNTFGQLCGTVEGGGCVVLLTPSASEWAGFADPEYASLCVEPYSPEQLRGHYLSHLIRVLSASDELVRWAQGEAPIIPLLPPVVPLPVVEAPFRSVDQTAAVELILDSAAKRQQPLVLSADRGRGKSAALGIAAARLLQAGKKVAVTAFSRGAIASLLERVEALVPELSPRLQYYRPDELLHADVQADLLLVDEAATIPTPLLLQLVNTYPRAVFATTLHGYEGNGQGFALRFLRQLRSRYPRCCEYRLTTPIRWAAPDPLEQLSNRMLLLDVDAGEPGGEASELEVVRMGQAALAQDTRLLRHLFGLLVLAHYRTTPGDLRILLDSPNMRIYMVRAAGVPVACALLAEEGPLPDELADAIWQGRRRPRGHLLPQTLIAQEGWREVAPWRSLRVVRIAVHPDVQQQGVGSQLLQWIEQDARAEQIDYLGASFAASDELLQFWRNNGYSPLRLGEQRDPVAGTHALLVLKPLTAEVQHWMPQARCWYRRSLLQRLPGVLRDLEAERLPALLSNPAELPLLSVMMVQRLRGFSDAQRSLESSLLPLSELLKASVHRWDDWQLSVADQRLLCDRILRQLPSGAVAEPAGKRAQLERLRILCQTLLARLAAE</sequence>
<dbReference type="InterPro" id="IPR024914">
    <property type="entry name" value="tRNA_acetyltr_TmcA"/>
</dbReference>
<dbReference type="EC" id="2.3.1.193" evidence="9"/>
<dbReference type="Gene3D" id="3.40.630.30">
    <property type="match status" value="1"/>
</dbReference>